<keyword evidence="3" id="KW-1185">Reference proteome</keyword>
<evidence type="ECO:0000313" key="2">
    <source>
        <dbReference type="EMBL" id="TWV32835.1"/>
    </source>
</evidence>
<organism evidence="2 3">
    <name type="scientific">Streptomyces misionensis</name>
    <dbReference type="NCBI Taxonomy" id="67331"/>
    <lineage>
        <taxon>Bacteria</taxon>
        <taxon>Bacillati</taxon>
        <taxon>Actinomycetota</taxon>
        <taxon>Actinomycetes</taxon>
        <taxon>Kitasatosporales</taxon>
        <taxon>Streptomycetaceae</taxon>
        <taxon>Streptomyces</taxon>
    </lineage>
</organism>
<sequence length="83" mass="9052">MERYVPLLAVGHPALPHDAEGPVPERGRNPHDGLRHAAPSLRHRPWTRADGGDPRDTAPALITPRGTSPGTARRGRLRSTQDQ</sequence>
<feature type="region of interest" description="Disordered" evidence="1">
    <location>
        <begin position="1"/>
        <end position="83"/>
    </location>
</feature>
<dbReference type="RefSeq" id="WP_146468606.1">
    <property type="nucleotide sequence ID" value="NZ_VOGW01000185.1"/>
</dbReference>
<accession>A0A5C6IWV5</accession>
<dbReference type="EMBL" id="VOGW01000185">
    <property type="protein sequence ID" value="TWV32835.1"/>
    <property type="molecule type" value="Genomic_DNA"/>
</dbReference>
<reference evidence="2" key="1">
    <citation type="journal article" date="2019" name="Microbiol. Resour. Announc.">
        <title>Draft Genomic Sequences of Streptomyces misionensis and Streptomyces albidoflavus, bacteria applied for phytopathogen biocontrol.</title>
        <authorList>
            <person name="Pylro V."/>
            <person name="Dias A."/>
            <person name="Andreote F."/>
            <person name="Varani A."/>
            <person name="Andreote C."/>
            <person name="Bernardo E."/>
            <person name="Martins T."/>
        </authorList>
    </citation>
    <scope>NUCLEOTIDE SEQUENCE [LARGE SCALE GENOMIC DNA]</scope>
    <source>
        <strain evidence="2">66</strain>
    </source>
</reference>
<protein>
    <submittedName>
        <fullName evidence="2">Uncharacterized protein</fullName>
    </submittedName>
</protein>
<gene>
    <name evidence="2" type="ORF">FRZ03_32235</name>
</gene>
<dbReference type="AlphaFoldDB" id="A0A5C6IWV5"/>
<feature type="compositionally biased region" description="Basic and acidic residues" evidence="1">
    <location>
        <begin position="15"/>
        <end position="35"/>
    </location>
</feature>
<proteinExistence type="predicted"/>
<dbReference type="Proteomes" id="UP000320481">
    <property type="component" value="Unassembled WGS sequence"/>
</dbReference>
<name>A0A5C6IWV5_9ACTN</name>
<evidence type="ECO:0000313" key="3">
    <source>
        <dbReference type="Proteomes" id="UP000320481"/>
    </source>
</evidence>
<evidence type="ECO:0000256" key="1">
    <source>
        <dbReference type="SAM" id="MobiDB-lite"/>
    </source>
</evidence>
<comment type="caution">
    <text evidence="2">The sequence shown here is derived from an EMBL/GenBank/DDBJ whole genome shotgun (WGS) entry which is preliminary data.</text>
</comment>